<dbReference type="SMART" id="SM00367">
    <property type="entry name" value="LRR_CC"/>
    <property type="match status" value="2"/>
</dbReference>
<dbReference type="Proteomes" id="UP000037923">
    <property type="component" value="Unassembled WGS sequence"/>
</dbReference>
<dbReference type="RefSeq" id="XP_015657578.1">
    <property type="nucleotide sequence ID" value="XM_015803753.1"/>
</dbReference>
<dbReference type="RefSeq" id="XP_015657577.1">
    <property type="nucleotide sequence ID" value="XM_015803752.1"/>
</dbReference>
<evidence type="ECO:0000313" key="4">
    <source>
        <dbReference type="Proteomes" id="UP000037923"/>
    </source>
</evidence>
<dbReference type="PANTHER" id="PTHR46652">
    <property type="entry name" value="LEUCINE-RICH REPEAT AND IQ DOMAIN-CONTAINING PROTEIN 1-RELATED"/>
    <property type="match status" value="1"/>
</dbReference>
<dbReference type="PANTHER" id="PTHR46652:SF7">
    <property type="entry name" value="LEUCINE-RICH REPEAT AND IQ DOMAIN-CONTAINING PROTEIN 1"/>
    <property type="match status" value="1"/>
</dbReference>
<keyword evidence="2" id="KW-0677">Repeat</keyword>
<dbReference type="Gene3D" id="3.80.10.10">
    <property type="entry name" value="Ribonuclease Inhibitor"/>
    <property type="match status" value="2"/>
</dbReference>
<dbReference type="VEuPathDB" id="TriTrypDB:LpyrH10_11_1120"/>
<dbReference type="AlphaFoldDB" id="A0A0N0DUM1"/>
<proteinExistence type="predicted"/>
<accession>A0A0N0DUM1</accession>
<dbReference type="SUPFAM" id="SSF52058">
    <property type="entry name" value="L domain-like"/>
    <property type="match status" value="1"/>
</dbReference>
<evidence type="ECO:0000256" key="2">
    <source>
        <dbReference type="ARBA" id="ARBA00022737"/>
    </source>
</evidence>
<dbReference type="EMBL" id="LGTL01000011">
    <property type="protein sequence ID" value="KPA79138.1"/>
    <property type="molecule type" value="Genomic_DNA"/>
</dbReference>
<protein>
    <submittedName>
        <fullName evidence="3">Uncharacterized protein</fullName>
    </submittedName>
</protein>
<evidence type="ECO:0000256" key="1">
    <source>
        <dbReference type="ARBA" id="ARBA00022614"/>
    </source>
</evidence>
<reference evidence="3 4" key="1">
    <citation type="submission" date="2015-07" db="EMBL/GenBank/DDBJ databases">
        <title>High-quality genome of monoxenous trypanosomatid Leptomonas pyrrhocoris.</title>
        <authorList>
            <person name="Flegontov P."/>
            <person name="Butenko A."/>
            <person name="Firsov S."/>
            <person name="Vlcek C."/>
            <person name="Logacheva M.D."/>
            <person name="Field M."/>
            <person name="Filatov D."/>
            <person name="Flegontova O."/>
            <person name="Gerasimov E."/>
            <person name="Jackson A.P."/>
            <person name="Kelly S."/>
            <person name="Opperdoes F."/>
            <person name="O'Reilly A."/>
            <person name="Votypka J."/>
            <person name="Yurchenko V."/>
            <person name="Lukes J."/>
        </authorList>
    </citation>
    <scope>NUCLEOTIDE SEQUENCE [LARGE SCALE GENOMIC DNA]</scope>
    <source>
        <strain evidence="3">H10</strain>
    </source>
</reference>
<dbReference type="GeneID" id="26905937"/>
<sequence>MFSFVCEYFKAASPVPLALSATSPAARRAVERSSRGYVVQGLRLHHEEFRKDEEVSCHRRPTRTVCIHAESIPLTFFHALWWIRKDGAHVPVVFRAARLTGSLYYGVNLPPATDAVAPADATVASVLSMHDPAVASLVRRTVSLFVGGSRLRAVQLNPSAVTELERIDVSNCRCLTSLQWSRAEAAADGAEDSGSNSAEQLHHLRILKASFSGLVVFPAPTLAAWAPALTTALLSGCRALSREQVNNLLDDCLELRVARLDSTKLSSIDSFALTCPRLSELNVSNCADLQDVSALAALSSLRVLDLHGNASLASLDGVGGGGPLRRLDISHCKRISTLRPLEGRLTKLERFNASHCSGLLDTQLGALRTSLLLEEVKVNQCPSLRDFSALSHHANLTVVEAADTAIAGVDFLRSCTALERLSVAGCANLTDLTALRGLYRLVSVDACHSGVTRMAELLDTCSALRVVLVRDCELDTESTDRLEACAPRIASTHRAVNSGNSAPVTATA</sequence>
<name>A0A0N0DUM1_LEPPY</name>
<dbReference type="OrthoDB" id="272161at2759"/>
<evidence type="ECO:0000313" key="3">
    <source>
        <dbReference type="EMBL" id="KPA79138.1"/>
    </source>
</evidence>
<organism evidence="3 4">
    <name type="scientific">Leptomonas pyrrhocoris</name>
    <name type="common">Firebug parasite</name>
    <dbReference type="NCBI Taxonomy" id="157538"/>
    <lineage>
        <taxon>Eukaryota</taxon>
        <taxon>Discoba</taxon>
        <taxon>Euglenozoa</taxon>
        <taxon>Kinetoplastea</taxon>
        <taxon>Metakinetoplastina</taxon>
        <taxon>Trypanosomatida</taxon>
        <taxon>Trypanosomatidae</taxon>
        <taxon>Leishmaniinae</taxon>
        <taxon>Leptomonas</taxon>
    </lineage>
</organism>
<dbReference type="InterPro" id="IPR032675">
    <property type="entry name" value="LRR_dom_sf"/>
</dbReference>
<comment type="caution">
    <text evidence="3">The sequence shown here is derived from an EMBL/GenBank/DDBJ whole genome shotgun (WGS) entry which is preliminary data.</text>
</comment>
<dbReference type="EMBL" id="LGTL01000011">
    <property type="protein sequence ID" value="KPA79139.1"/>
    <property type="molecule type" value="Genomic_DNA"/>
</dbReference>
<gene>
    <name evidence="3" type="ORF">ABB37_05647</name>
</gene>
<dbReference type="InterPro" id="IPR006553">
    <property type="entry name" value="Leu-rich_rpt_Cys-con_subtyp"/>
</dbReference>
<keyword evidence="4" id="KW-1185">Reference proteome</keyword>
<keyword evidence="1" id="KW-0433">Leucine-rich repeat</keyword>
<dbReference type="InterPro" id="IPR050836">
    <property type="entry name" value="SDS22/Internalin_LRR"/>
</dbReference>